<dbReference type="InterPro" id="IPR039426">
    <property type="entry name" value="TonB-dep_rcpt-like"/>
</dbReference>
<sequence length="48" mass="5721">MIGYDFAKNWRAQINVNNLLNDTYVASCDYYCYYGEPRSIVGTVNYRW</sequence>
<proteinExistence type="inferred from homology"/>
<evidence type="ECO:0008006" key="14">
    <source>
        <dbReference type="Google" id="ProtNLM"/>
    </source>
</evidence>
<dbReference type="PANTHER" id="PTHR32552">
    <property type="entry name" value="FERRICHROME IRON RECEPTOR-RELATED"/>
    <property type="match status" value="1"/>
</dbReference>
<evidence type="ECO:0000313" key="13">
    <source>
        <dbReference type="Proteomes" id="UP000737420"/>
    </source>
</evidence>
<dbReference type="EMBL" id="BPOP01000077">
    <property type="protein sequence ID" value="GJB94144.1"/>
    <property type="molecule type" value="Genomic_DNA"/>
</dbReference>
<evidence type="ECO:0000256" key="7">
    <source>
        <dbReference type="ARBA" id="ARBA00023004"/>
    </source>
</evidence>
<evidence type="ECO:0000256" key="10">
    <source>
        <dbReference type="ARBA" id="ARBA00023237"/>
    </source>
</evidence>
<gene>
    <name evidence="12" type="ORF">KAM382_42050</name>
</gene>
<evidence type="ECO:0000256" key="3">
    <source>
        <dbReference type="ARBA" id="ARBA00022452"/>
    </source>
</evidence>
<dbReference type="PROSITE" id="PS52016">
    <property type="entry name" value="TONB_DEPENDENT_REC_3"/>
    <property type="match status" value="1"/>
</dbReference>
<dbReference type="GO" id="GO:0006826">
    <property type="term" value="P:iron ion transport"/>
    <property type="evidence" value="ECO:0007669"/>
    <property type="project" value="UniProtKB-KW"/>
</dbReference>
<evidence type="ECO:0000256" key="5">
    <source>
        <dbReference type="ARBA" id="ARBA00022692"/>
    </source>
</evidence>
<dbReference type="InterPro" id="IPR036942">
    <property type="entry name" value="Beta-barrel_TonB_sf"/>
</dbReference>
<evidence type="ECO:0000256" key="2">
    <source>
        <dbReference type="ARBA" id="ARBA00022448"/>
    </source>
</evidence>
<evidence type="ECO:0000256" key="9">
    <source>
        <dbReference type="ARBA" id="ARBA00023136"/>
    </source>
</evidence>
<comment type="similarity">
    <text evidence="11">Belongs to the TonB-dependent receptor family.</text>
</comment>
<dbReference type="Gene3D" id="2.40.170.20">
    <property type="entry name" value="TonB-dependent receptor, beta-barrel domain"/>
    <property type="match status" value="1"/>
</dbReference>
<dbReference type="AlphaFoldDB" id="A0ABD0BDU7"/>
<evidence type="ECO:0000313" key="12">
    <source>
        <dbReference type="EMBL" id="GJB94144.1"/>
    </source>
</evidence>
<name>A0ABD0BDU7_AERCA</name>
<dbReference type="Proteomes" id="UP000737420">
    <property type="component" value="Unassembled WGS sequence"/>
</dbReference>
<dbReference type="SUPFAM" id="SSF56935">
    <property type="entry name" value="Porins"/>
    <property type="match status" value="1"/>
</dbReference>
<keyword evidence="9 11" id="KW-0472">Membrane</keyword>
<keyword evidence="3 11" id="KW-1134">Transmembrane beta strand</keyword>
<reference evidence="12 13" key="1">
    <citation type="submission" date="2021-07" db="EMBL/GenBank/DDBJ databases">
        <title>Draft genome sequence of carbapenem-resistant Aeromonas spp. in Japan.</title>
        <authorList>
            <person name="Maehana S."/>
            <person name="Suzuki M."/>
            <person name="Kitasato H."/>
        </authorList>
    </citation>
    <scope>NUCLEOTIDE SEQUENCE [LARGE SCALE GENOMIC DNA]</scope>
    <source>
        <strain evidence="12 13">KAM382</strain>
    </source>
</reference>
<keyword evidence="6" id="KW-0732">Signal</keyword>
<evidence type="ECO:0000256" key="8">
    <source>
        <dbReference type="ARBA" id="ARBA00023065"/>
    </source>
</evidence>
<dbReference type="PANTHER" id="PTHR32552:SF68">
    <property type="entry name" value="FERRICHROME OUTER MEMBRANE TRANSPORTER_PHAGE RECEPTOR"/>
    <property type="match status" value="1"/>
</dbReference>
<evidence type="ECO:0000256" key="6">
    <source>
        <dbReference type="ARBA" id="ARBA00022729"/>
    </source>
</evidence>
<evidence type="ECO:0000256" key="4">
    <source>
        <dbReference type="ARBA" id="ARBA00022496"/>
    </source>
</evidence>
<accession>A0ABD0BDU7</accession>
<keyword evidence="7" id="KW-0408">Iron</keyword>
<evidence type="ECO:0000256" key="11">
    <source>
        <dbReference type="PROSITE-ProRule" id="PRU01360"/>
    </source>
</evidence>
<keyword evidence="10 11" id="KW-0998">Cell outer membrane</keyword>
<keyword evidence="4" id="KW-0410">Iron transport</keyword>
<organism evidence="12 13">
    <name type="scientific">Aeromonas caviae</name>
    <name type="common">Aeromonas punctata</name>
    <dbReference type="NCBI Taxonomy" id="648"/>
    <lineage>
        <taxon>Bacteria</taxon>
        <taxon>Pseudomonadati</taxon>
        <taxon>Pseudomonadota</taxon>
        <taxon>Gammaproteobacteria</taxon>
        <taxon>Aeromonadales</taxon>
        <taxon>Aeromonadaceae</taxon>
        <taxon>Aeromonas</taxon>
    </lineage>
</organism>
<keyword evidence="8" id="KW-0406">Ion transport</keyword>
<comment type="subcellular location">
    <subcellularLocation>
        <location evidence="1 11">Cell outer membrane</location>
        <topology evidence="1 11">Multi-pass membrane protein</topology>
    </subcellularLocation>
</comment>
<dbReference type="GO" id="GO:0009279">
    <property type="term" value="C:cell outer membrane"/>
    <property type="evidence" value="ECO:0007669"/>
    <property type="project" value="UniProtKB-SubCell"/>
</dbReference>
<comment type="caution">
    <text evidence="12">The sequence shown here is derived from an EMBL/GenBank/DDBJ whole genome shotgun (WGS) entry which is preliminary data.</text>
</comment>
<protein>
    <recommendedName>
        <fullName evidence="14">TonB-dependent receptor-like beta-barrel domain-containing protein</fullName>
    </recommendedName>
</protein>
<evidence type="ECO:0000256" key="1">
    <source>
        <dbReference type="ARBA" id="ARBA00004571"/>
    </source>
</evidence>
<keyword evidence="5 11" id="KW-0812">Transmembrane</keyword>
<keyword evidence="2 11" id="KW-0813">Transport</keyword>